<dbReference type="GeneID" id="7843761"/>
<evidence type="ECO:0008006" key="4">
    <source>
        <dbReference type="Google" id="ProtNLM"/>
    </source>
</evidence>
<dbReference type="RefSeq" id="XP_001019753.1">
    <property type="nucleotide sequence ID" value="XM_001019753.3"/>
</dbReference>
<dbReference type="InterPro" id="IPR017943">
    <property type="entry name" value="Bactericidal_perm-incr_a/b_dom"/>
</dbReference>
<dbReference type="SUPFAM" id="SSF55394">
    <property type="entry name" value="Bactericidal permeability-increasing protein, BPI"/>
    <property type="match status" value="2"/>
</dbReference>
<evidence type="ECO:0000313" key="3">
    <source>
        <dbReference type="Proteomes" id="UP000009168"/>
    </source>
</evidence>
<protein>
    <recommendedName>
        <fullName evidence="4">LBP/BPI/CETP family, carboxy-terminal domain protein</fullName>
    </recommendedName>
</protein>
<evidence type="ECO:0000256" key="1">
    <source>
        <dbReference type="SAM" id="SignalP"/>
    </source>
</evidence>
<dbReference type="GO" id="GO:0008289">
    <property type="term" value="F:lipid binding"/>
    <property type="evidence" value="ECO:0007669"/>
    <property type="project" value="InterPro"/>
</dbReference>
<keyword evidence="1" id="KW-0732">Signal</keyword>
<name>I7M8R2_TETTS</name>
<organism evidence="2 3">
    <name type="scientific">Tetrahymena thermophila (strain SB210)</name>
    <dbReference type="NCBI Taxonomy" id="312017"/>
    <lineage>
        <taxon>Eukaryota</taxon>
        <taxon>Sar</taxon>
        <taxon>Alveolata</taxon>
        <taxon>Ciliophora</taxon>
        <taxon>Intramacronucleata</taxon>
        <taxon>Oligohymenophorea</taxon>
        <taxon>Hymenostomatida</taxon>
        <taxon>Tetrahymenina</taxon>
        <taxon>Tetrahymenidae</taxon>
        <taxon>Tetrahymena</taxon>
    </lineage>
</organism>
<dbReference type="OMA" id="ESCVIAY"/>
<dbReference type="Gene3D" id="3.15.10.10">
    <property type="entry name" value="Bactericidal permeability-increasing protein, domain 1"/>
    <property type="match status" value="1"/>
</dbReference>
<feature type="signal peptide" evidence="1">
    <location>
        <begin position="1"/>
        <end position="19"/>
    </location>
</feature>
<gene>
    <name evidence="2" type="ORF">TTHERM_00137710</name>
</gene>
<reference evidence="3" key="1">
    <citation type="journal article" date="2006" name="PLoS Biol.">
        <title>Macronuclear genome sequence of the ciliate Tetrahymena thermophila, a model eukaryote.</title>
        <authorList>
            <person name="Eisen J.A."/>
            <person name="Coyne R.S."/>
            <person name="Wu M."/>
            <person name="Wu D."/>
            <person name="Thiagarajan M."/>
            <person name="Wortman J.R."/>
            <person name="Badger J.H."/>
            <person name="Ren Q."/>
            <person name="Amedeo P."/>
            <person name="Jones K.M."/>
            <person name="Tallon L.J."/>
            <person name="Delcher A.L."/>
            <person name="Salzberg S.L."/>
            <person name="Silva J.C."/>
            <person name="Haas B.J."/>
            <person name="Majoros W.H."/>
            <person name="Farzad M."/>
            <person name="Carlton J.M."/>
            <person name="Smith R.K. Jr."/>
            <person name="Garg J."/>
            <person name="Pearlman R.E."/>
            <person name="Karrer K.M."/>
            <person name="Sun L."/>
            <person name="Manning G."/>
            <person name="Elde N.C."/>
            <person name="Turkewitz A.P."/>
            <person name="Asai D.J."/>
            <person name="Wilkes D.E."/>
            <person name="Wang Y."/>
            <person name="Cai H."/>
            <person name="Collins K."/>
            <person name="Stewart B.A."/>
            <person name="Lee S.R."/>
            <person name="Wilamowska K."/>
            <person name="Weinberg Z."/>
            <person name="Ruzzo W.L."/>
            <person name="Wloga D."/>
            <person name="Gaertig J."/>
            <person name="Frankel J."/>
            <person name="Tsao C.-C."/>
            <person name="Gorovsky M.A."/>
            <person name="Keeling P.J."/>
            <person name="Waller R.F."/>
            <person name="Patron N.J."/>
            <person name="Cherry J.M."/>
            <person name="Stover N.A."/>
            <person name="Krieger C.J."/>
            <person name="del Toro C."/>
            <person name="Ryder H.F."/>
            <person name="Williamson S.C."/>
            <person name="Barbeau R.A."/>
            <person name="Hamilton E.P."/>
            <person name="Orias E."/>
        </authorList>
    </citation>
    <scope>NUCLEOTIDE SEQUENCE [LARGE SCALE GENOMIC DNA]</scope>
    <source>
        <strain evidence="3">SB210</strain>
    </source>
</reference>
<evidence type="ECO:0000313" key="2">
    <source>
        <dbReference type="EMBL" id="EAR99508.1"/>
    </source>
</evidence>
<dbReference type="InParanoid" id="I7M8R2"/>
<feature type="chain" id="PRO_5003712313" description="LBP/BPI/CETP family, carboxy-terminal domain protein" evidence="1">
    <location>
        <begin position="20"/>
        <end position="519"/>
    </location>
</feature>
<keyword evidence="3" id="KW-1185">Reference proteome</keyword>
<proteinExistence type="predicted"/>
<accession>I7M8R2</accession>
<dbReference type="EMBL" id="GG662639">
    <property type="protein sequence ID" value="EAR99508.1"/>
    <property type="molecule type" value="Genomic_DNA"/>
</dbReference>
<dbReference type="KEGG" id="tet:TTHERM_00137710"/>
<dbReference type="OrthoDB" id="288021at2759"/>
<dbReference type="eggNOG" id="ENOG502SVF7">
    <property type="taxonomic scope" value="Eukaryota"/>
</dbReference>
<dbReference type="AlphaFoldDB" id="I7M8R2"/>
<dbReference type="HOGENOM" id="CLU_525324_0_0_1"/>
<dbReference type="Proteomes" id="UP000009168">
    <property type="component" value="Unassembled WGS sequence"/>
</dbReference>
<sequence length="519" mass="57959">MKLKFVLAIIFAILCFTQCNQDVQVKANDDIPELKLSLSTKAINKLVSFLGDMVDNIADGKPLKIPLNIDTQSKIGIYKIMLNNLTLANHTIPWNQNAIAIDSLSENVFRVSLNNLSLNFTANEDISLLWFIKIKNFFNLNITDLSFHTEVHLTPLSDPNSVGFEAQLKKTSFSIKKVELILQDQKFWNFIAKPLVWILKPLIVNPIVASIAQSVINKALKNFCQKPLQPEIKIGDYTYQFDINFPSGVQQQQSDLRIPVDIKKITNLNSTEVSPASQIYPLPDYYFTNHTDRYDFEILLGTGIINQLIWTLSDSKLLSLTINQSSAIMKNIPLQLNLQGVQLLLPGLYNEYAIRRKMPPTTGVYLQLYVPSQAPDVRLVGGRLVGTVNASIKFLVELDPDEYPVTDIATCNCDEAITIALQLYFAADIYTPASFKIGADVSNLQIVKAQKASGSIDFDGDKFSTNATLLIYNLLGIINQSLSQGIDIPLVSQASFLENITLIFEQGYIFVDVGINPDN</sequence>